<protein>
    <submittedName>
        <fullName evidence="1">Uncharacterized protein</fullName>
    </submittedName>
</protein>
<sequence length="128" mass="14227">MCDDKKSPVEFDYTSFLGESCSKKWTFLEALASVAPVFGEAWKETTKQDSDPDSRLWEMALQSLSTSRSDESNLVSLIRLARDEHIDCLQVIMPYSLDADQIETIQAKGNASITAVPDEDVLIAVIHA</sequence>
<accession>A0A090S2M4</accession>
<dbReference type="RefSeq" id="WP_042475461.1">
    <property type="nucleotide sequence ID" value="NZ_CP090438.1"/>
</dbReference>
<keyword evidence="2" id="KW-1185">Reference proteome</keyword>
<dbReference type="AlphaFoldDB" id="A0A090S2M4"/>
<name>A0A090S2M4_9VIBR</name>
<proteinExistence type="predicted"/>
<comment type="caution">
    <text evidence="1">The sequence shown here is derived from an EMBL/GenBank/DDBJ whole genome shotgun (WGS) entry which is preliminary data.</text>
</comment>
<organism evidence="1 2">
    <name type="scientific">Vibrio maritimus</name>
    <dbReference type="NCBI Taxonomy" id="990268"/>
    <lineage>
        <taxon>Bacteria</taxon>
        <taxon>Pseudomonadati</taxon>
        <taxon>Pseudomonadota</taxon>
        <taxon>Gammaproteobacteria</taxon>
        <taxon>Vibrionales</taxon>
        <taxon>Vibrionaceae</taxon>
        <taxon>Vibrio</taxon>
    </lineage>
</organism>
<reference evidence="1 2" key="1">
    <citation type="submission" date="2014-09" db="EMBL/GenBank/DDBJ databases">
        <title>Vibrio maritimus JCM 19235. (C45) whole genome shotgun sequence.</title>
        <authorList>
            <person name="Sawabe T."/>
            <person name="Meirelles P."/>
            <person name="Nakanishi M."/>
            <person name="Sayaka M."/>
            <person name="Hattori M."/>
            <person name="Ohkuma M."/>
        </authorList>
    </citation>
    <scope>NUCLEOTIDE SEQUENCE [LARGE SCALE GENOMIC DNA]</scope>
    <source>
        <strain evidence="2">JCM19235</strain>
    </source>
</reference>
<evidence type="ECO:0000313" key="1">
    <source>
        <dbReference type="EMBL" id="GAL21023.1"/>
    </source>
</evidence>
<dbReference type="EMBL" id="BBMR01000007">
    <property type="protein sequence ID" value="GAL21023.1"/>
    <property type="molecule type" value="Genomic_DNA"/>
</dbReference>
<reference evidence="1 2" key="2">
    <citation type="submission" date="2014-09" db="EMBL/GenBank/DDBJ databases">
        <authorList>
            <consortium name="NBRP consortium"/>
            <person name="Sawabe T."/>
            <person name="Meirelles P."/>
            <person name="Nakanishi M."/>
            <person name="Sayaka M."/>
            <person name="Hattori M."/>
            <person name="Ohkuma M."/>
        </authorList>
    </citation>
    <scope>NUCLEOTIDE SEQUENCE [LARGE SCALE GENOMIC DNA]</scope>
    <source>
        <strain evidence="2">JCM19235</strain>
    </source>
</reference>
<gene>
    <name evidence="1" type="ORF">JCM19235_298</name>
</gene>
<dbReference type="STRING" id="990268.JCM19235_298"/>
<dbReference type="Proteomes" id="UP000029228">
    <property type="component" value="Unassembled WGS sequence"/>
</dbReference>
<dbReference type="OrthoDB" id="6488871at2"/>
<evidence type="ECO:0000313" key="2">
    <source>
        <dbReference type="Proteomes" id="UP000029228"/>
    </source>
</evidence>